<reference evidence="2" key="1">
    <citation type="journal article" date="2022" name="bioRxiv">
        <title>Sequencing and chromosome-scale assembly of the giantPleurodeles waltlgenome.</title>
        <authorList>
            <person name="Brown T."/>
            <person name="Elewa A."/>
            <person name="Iarovenko S."/>
            <person name="Subramanian E."/>
            <person name="Araus A.J."/>
            <person name="Petzold A."/>
            <person name="Susuki M."/>
            <person name="Suzuki K.-i.T."/>
            <person name="Hayashi T."/>
            <person name="Toyoda A."/>
            <person name="Oliveira C."/>
            <person name="Osipova E."/>
            <person name="Leigh N.D."/>
            <person name="Simon A."/>
            <person name="Yun M.H."/>
        </authorList>
    </citation>
    <scope>NUCLEOTIDE SEQUENCE</scope>
    <source>
        <strain evidence="2">20211129_DDA</strain>
        <tissue evidence="2">Liver</tissue>
    </source>
</reference>
<evidence type="ECO:0000313" key="2">
    <source>
        <dbReference type="EMBL" id="KAJ1109196.1"/>
    </source>
</evidence>
<dbReference type="EMBL" id="JANPWB010000013">
    <property type="protein sequence ID" value="KAJ1109196.1"/>
    <property type="molecule type" value="Genomic_DNA"/>
</dbReference>
<gene>
    <name evidence="2" type="ORF">NDU88_006560</name>
</gene>
<accession>A0AAV7N0R9</accession>
<protein>
    <submittedName>
        <fullName evidence="2">Uncharacterized protein</fullName>
    </submittedName>
</protein>
<proteinExistence type="predicted"/>
<keyword evidence="3" id="KW-1185">Reference proteome</keyword>
<organism evidence="2 3">
    <name type="scientific">Pleurodeles waltl</name>
    <name type="common">Iberian ribbed newt</name>
    <dbReference type="NCBI Taxonomy" id="8319"/>
    <lineage>
        <taxon>Eukaryota</taxon>
        <taxon>Metazoa</taxon>
        <taxon>Chordata</taxon>
        <taxon>Craniata</taxon>
        <taxon>Vertebrata</taxon>
        <taxon>Euteleostomi</taxon>
        <taxon>Amphibia</taxon>
        <taxon>Batrachia</taxon>
        <taxon>Caudata</taxon>
        <taxon>Salamandroidea</taxon>
        <taxon>Salamandridae</taxon>
        <taxon>Pleurodelinae</taxon>
        <taxon>Pleurodeles</taxon>
    </lineage>
</organism>
<evidence type="ECO:0000313" key="3">
    <source>
        <dbReference type="Proteomes" id="UP001066276"/>
    </source>
</evidence>
<name>A0AAV7N0R9_PLEWA</name>
<feature type="region of interest" description="Disordered" evidence="1">
    <location>
        <begin position="37"/>
        <end position="65"/>
    </location>
</feature>
<dbReference type="AlphaFoldDB" id="A0AAV7N0R9"/>
<evidence type="ECO:0000256" key="1">
    <source>
        <dbReference type="SAM" id="MobiDB-lite"/>
    </source>
</evidence>
<comment type="caution">
    <text evidence="2">The sequence shown here is derived from an EMBL/GenBank/DDBJ whole genome shotgun (WGS) entry which is preliminary data.</text>
</comment>
<sequence length="121" mass="13290">MSGTKECPLLEPTHHCLFNQRSSIKSLLRAVVGGQISTGLSGDNQGGKSNTEAEKKAQNAYDSEEQIREKEIIIAAMEKEETSRTGEDCTSDRDDFKSLGVRTGGHCWRMLYAPLQLSLGD</sequence>
<feature type="compositionally biased region" description="Polar residues" evidence="1">
    <location>
        <begin position="37"/>
        <end position="50"/>
    </location>
</feature>
<dbReference type="Proteomes" id="UP001066276">
    <property type="component" value="Chromosome 9"/>
</dbReference>